<evidence type="ECO:0000256" key="1">
    <source>
        <dbReference type="ARBA" id="ARBA00023157"/>
    </source>
</evidence>
<comment type="caution">
    <text evidence="2">Lacks conserved residue(s) required for the propagation of feature annotation.</text>
</comment>
<keyword evidence="4" id="KW-0812">Transmembrane</keyword>
<gene>
    <name evidence="6" type="ORF">Cadr_000029337</name>
</gene>
<feature type="region of interest" description="Disordered" evidence="3">
    <location>
        <begin position="225"/>
        <end position="288"/>
    </location>
</feature>
<evidence type="ECO:0000256" key="3">
    <source>
        <dbReference type="SAM" id="MobiDB-lite"/>
    </source>
</evidence>
<evidence type="ECO:0000259" key="5">
    <source>
        <dbReference type="PROSITE" id="PS50287"/>
    </source>
</evidence>
<dbReference type="InterPro" id="IPR001190">
    <property type="entry name" value="SRCR"/>
</dbReference>
<protein>
    <submittedName>
        <fullName evidence="6">Antigen WC1.1</fullName>
    </submittedName>
</protein>
<evidence type="ECO:0000313" key="7">
    <source>
        <dbReference type="Proteomes" id="UP000299084"/>
    </source>
</evidence>
<dbReference type="Pfam" id="PF00530">
    <property type="entry name" value="SRCR"/>
    <property type="match status" value="1"/>
</dbReference>
<feature type="compositionally biased region" description="Polar residues" evidence="3">
    <location>
        <begin position="279"/>
        <end position="288"/>
    </location>
</feature>
<dbReference type="Proteomes" id="UP000299084">
    <property type="component" value="Unassembled WGS sequence"/>
</dbReference>
<dbReference type="SUPFAM" id="SSF56487">
    <property type="entry name" value="SRCR-like"/>
    <property type="match status" value="1"/>
</dbReference>
<keyword evidence="7" id="KW-1185">Reference proteome</keyword>
<evidence type="ECO:0000313" key="6">
    <source>
        <dbReference type="EMBL" id="KAB1254382.1"/>
    </source>
</evidence>
<sequence length="288" mass="31370">MVSEDQECAGWLEVFYNGTWGSVCRSPMDDFTLSIVCSQLGCGNSGTLNPSVAFREGSRPREELVIVFSLTVAGVELNYLRRRPGGAESQSVWLRLRLGLDCAELSGNAGPGRSCVPCPSPNALAFSSLGTRPRSNPIPGIFSLPGILCLILGALLFLVLVILVTQLLRWRAERRALSRVKGAVYEAVYEEIDYLARPKEDLLRSSGFLSDGSVSQLPYYIGDGAEDSDHKFPPEPPDQRTEAPSEGYDDAEEVPLPEAPSASRMREGEVPPEEETGMRASQTGEWVS</sequence>
<dbReference type="GO" id="GO:0016020">
    <property type="term" value="C:membrane"/>
    <property type="evidence" value="ECO:0007669"/>
    <property type="project" value="InterPro"/>
</dbReference>
<feature type="transmembrane region" description="Helical" evidence="4">
    <location>
        <begin position="142"/>
        <end position="165"/>
    </location>
</feature>
<organism evidence="6 7">
    <name type="scientific">Camelus dromedarius</name>
    <name type="common">Dromedary</name>
    <name type="synonym">Arabian camel</name>
    <dbReference type="NCBI Taxonomy" id="9838"/>
    <lineage>
        <taxon>Eukaryota</taxon>
        <taxon>Metazoa</taxon>
        <taxon>Chordata</taxon>
        <taxon>Craniata</taxon>
        <taxon>Vertebrata</taxon>
        <taxon>Euteleostomi</taxon>
        <taxon>Mammalia</taxon>
        <taxon>Eutheria</taxon>
        <taxon>Laurasiatheria</taxon>
        <taxon>Artiodactyla</taxon>
        <taxon>Tylopoda</taxon>
        <taxon>Camelidae</taxon>
        <taxon>Camelus</taxon>
    </lineage>
</organism>
<dbReference type="InterPro" id="IPR036772">
    <property type="entry name" value="SRCR-like_dom_sf"/>
</dbReference>
<accession>A0A5N4C641</accession>
<proteinExistence type="predicted"/>
<dbReference type="PROSITE" id="PS50287">
    <property type="entry name" value="SRCR_2"/>
    <property type="match status" value="1"/>
</dbReference>
<reference evidence="6 7" key="1">
    <citation type="journal article" date="2019" name="Mol. Ecol. Resour.">
        <title>Improving Illumina assemblies with Hi-C and long reads: an example with the North African dromedary.</title>
        <authorList>
            <person name="Elbers J.P."/>
            <person name="Rogers M.F."/>
            <person name="Perelman P.L."/>
            <person name="Proskuryakova A.A."/>
            <person name="Serdyukova N.A."/>
            <person name="Johnson W.E."/>
            <person name="Horin P."/>
            <person name="Corander J."/>
            <person name="Murphy D."/>
            <person name="Burger P.A."/>
        </authorList>
    </citation>
    <scope>NUCLEOTIDE SEQUENCE [LARGE SCALE GENOMIC DNA]</scope>
    <source>
        <strain evidence="6">Drom800</strain>
        <tissue evidence="6">Blood</tissue>
    </source>
</reference>
<keyword evidence="1" id="KW-1015">Disulfide bond</keyword>
<keyword evidence="4" id="KW-0472">Membrane</keyword>
<dbReference type="EMBL" id="JWIN03000034">
    <property type="protein sequence ID" value="KAB1254382.1"/>
    <property type="molecule type" value="Genomic_DNA"/>
</dbReference>
<dbReference type="SMART" id="SM00202">
    <property type="entry name" value="SR"/>
    <property type="match status" value="1"/>
</dbReference>
<dbReference type="Gene3D" id="3.10.250.10">
    <property type="entry name" value="SRCR-like domain"/>
    <property type="match status" value="1"/>
</dbReference>
<feature type="domain" description="SRCR" evidence="5">
    <location>
        <begin position="1"/>
        <end position="116"/>
    </location>
</feature>
<evidence type="ECO:0000256" key="4">
    <source>
        <dbReference type="SAM" id="Phobius"/>
    </source>
</evidence>
<evidence type="ECO:0000256" key="2">
    <source>
        <dbReference type="PROSITE-ProRule" id="PRU00196"/>
    </source>
</evidence>
<dbReference type="AlphaFoldDB" id="A0A5N4C641"/>
<feature type="compositionally biased region" description="Basic and acidic residues" evidence="3">
    <location>
        <begin position="227"/>
        <end position="243"/>
    </location>
</feature>
<keyword evidence="4" id="KW-1133">Transmembrane helix</keyword>
<name>A0A5N4C641_CAMDR</name>
<comment type="caution">
    <text evidence="6">The sequence shown here is derived from an EMBL/GenBank/DDBJ whole genome shotgun (WGS) entry which is preliminary data.</text>
</comment>